<dbReference type="EMBL" id="JAIWYP010000003">
    <property type="protein sequence ID" value="KAH3858613.1"/>
    <property type="molecule type" value="Genomic_DNA"/>
</dbReference>
<comment type="caution">
    <text evidence="1">The sequence shown here is derived from an EMBL/GenBank/DDBJ whole genome shotgun (WGS) entry which is preliminary data.</text>
</comment>
<dbReference type="Proteomes" id="UP000828390">
    <property type="component" value="Unassembled WGS sequence"/>
</dbReference>
<accession>A0A9D4R8X8</accession>
<evidence type="ECO:0000313" key="1">
    <source>
        <dbReference type="EMBL" id="KAH3858613.1"/>
    </source>
</evidence>
<proteinExistence type="predicted"/>
<organism evidence="1 2">
    <name type="scientific">Dreissena polymorpha</name>
    <name type="common">Zebra mussel</name>
    <name type="synonym">Mytilus polymorpha</name>
    <dbReference type="NCBI Taxonomy" id="45954"/>
    <lineage>
        <taxon>Eukaryota</taxon>
        <taxon>Metazoa</taxon>
        <taxon>Spiralia</taxon>
        <taxon>Lophotrochozoa</taxon>
        <taxon>Mollusca</taxon>
        <taxon>Bivalvia</taxon>
        <taxon>Autobranchia</taxon>
        <taxon>Heteroconchia</taxon>
        <taxon>Euheterodonta</taxon>
        <taxon>Imparidentia</taxon>
        <taxon>Neoheterodontei</taxon>
        <taxon>Myida</taxon>
        <taxon>Dreissenoidea</taxon>
        <taxon>Dreissenidae</taxon>
        <taxon>Dreissena</taxon>
    </lineage>
</organism>
<reference evidence="1" key="2">
    <citation type="submission" date="2020-11" db="EMBL/GenBank/DDBJ databases">
        <authorList>
            <person name="McCartney M.A."/>
            <person name="Auch B."/>
            <person name="Kono T."/>
            <person name="Mallez S."/>
            <person name="Becker A."/>
            <person name="Gohl D.M."/>
            <person name="Silverstein K.A.T."/>
            <person name="Koren S."/>
            <person name="Bechman K.B."/>
            <person name="Herman A."/>
            <person name="Abrahante J.E."/>
            <person name="Garbe J."/>
        </authorList>
    </citation>
    <scope>NUCLEOTIDE SEQUENCE</scope>
    <source>
        <strain evidence="1">Duluth1</strain>
        <tissue evidence="1">Whole animal</tissue>
    </source>
</reference>
<dbReference type="AlphaFoldDB" id="A0A9D4R8X8"/>
<name>A0A9D4R8X8_DREPO</name>
<keyword evidence="2" id="KW-1185">Reference proteome</keyword>
<evidence type="ECO:0000313" key="2">
    <source>
        <dbReference type="Proteomes" id="UP000828390"/>
    </source>
</evidence>
<sequence>MGKIQKALRQACESFKILDNQWTQFKGLIHRVMGKPFLPTRPLAQKEETVTGMV</sequence>
<protein>
    <submittedName>
        <fullName evidence="1">Uncharacterized protein</fullName>
    </submittedName>
</protein>
<reference evidence="1" key="1">
    <citation type="journal article" date="2019" name="bioRxiv">
        <title>The Genome of the Zebra Mussel, Dreissena polymorpha: A Resource for Invasive Species Research.</title>
        <authorList>
            <person name="McCartney M.A."/>
            <person name="Auch B."/>
            <person name="Kono T."/>
            <person name="Mallez S."/>
            <person name="Zhang Y."/>
            <person name="Obille A."/>
            <person name="Becker A."/>
            <person name="Abrahante J.E."/>
            <person name="Garbe J."/>
            <person name="Badalamenti J.P."/>
            <person name="Herman A."/>
            <person name="Mangelson H."/>
            <person name="Liachko I."/>
            <person name="Sullivan S."/>
            <person name="Sone E.D."/>
            <person name="Koren S."/>
            <person name="Silverstein K.A.T."/>
            <person name="Beckman K.B."/>
            <person name="Gohl D.M."/>
        </authorList>
    </citation>
    <scope>NUCLEOTIDE SEQUENCE</scope>
    <source>
        <strain evidence="1">Duluth1</strain>
        <tissue evidence="1">Whole animal</tissue>
    </source>
</reference>
<gene>
    <name evidence="1" type="ORF">DPMN_101241</name>
</gene>